<sequence>MVELIPVEDQLTTYLELTLTKVFGGTEGTKEITVSLTVFPARAKMRVHTARGTARAKTRVHTARGTSVSARVFALKTQAP</sequence>
<dbReference type="AlphaFoldDB" id="A0AAV7PDA9"/>
<evidence type="ECO:0000313" key="1">
    <source>
        <dbReference type="EMBL" id="KAJ1126312.1"/>
    </source>
</evidence>
<evidence type="ECO:0000313" key="2">
    <source>
        <dbReference type="Proteomes" id="UP001066276"/>
    </source>
</evidence>
<gene>
    <name evidence="1" type="ORF">NDU88_004720</name>
</gene>
<protein>
    <submittedName>
        <fullName evidence="1">Uncharacterized protein</fullName>
    </submittedName>
</protein>
<name>A0AAV7PDA9_PLEWA</name>
<accession>A0AAV7PDA9</accession>
<reference evidence="1" key="1">
    <citation type="journal article" date="2022" name="bioRxiv">
        <title>Sequencing and chromosome-scale assembly of the giantPleurodeles waltlgenome.</title>
        <authorList>
            <person name="Brown T."/>
            <person name="Elewa A."/>
            <person name="Iarovenko S."/>
            <person name="Subramanian E."/>
            <person name="Araus A.J."/>
            <person name="Petzold A."/>
            <person name="Susuki M."/>
            <person name="Suzuki K.-i.T."/>
            <person name="Hayashi T."/>
            <person name="Toyoda A."/>
            <person name="Oliveira C."/>
            <person name="Osipova E."/>
            <person name="Leigh N.D."/>
            <person name="Simon A."/>
            <person name="Yun M.H."/>
        </authorList>
    </citation>
    <scope>NUCLEOTIDE SEQUENCE</scope>
    <source>
        <strain evidence="1">20211129_DDA</strain>
        <tissue evidence="1">Liver</tissue>
    </source>
</reference>
<comment type="caution">
    <text evidence="1">The sequence shown here is derived from an EMBL/GenBank/DDBJ whole genome shotgun (WGS) entry which is preliminary data.</text>
</comment>
<proteinExistence type="predicted"/>
<dbReference type="EMBL" id="JANPWB010000011">
    <property type="protein sequence ID" value="KAJ1126312.1"/>
    <property type="molecule type" value="Genomic_DNA"/>
</dbReference>
<dbReference type="Proteomes" id="UP001066276">
    <property type="component" value="Chromosome 7"/>
</dbReference>
<organism evidence="1 2">
    <name type="scientific">Pleurodeles waltl</name>
    <name type="common">Iberian ribbed newt</name>
    <dbReference type="NCBI Taxonomy" id="8319"/>
    <lineage>
        <taxon>Eukaryota</taxon>
        <taxon>Metazoa</taxon>
        <taxon>Chordata</taxon>
        <taxon>Craniata</taxon>
        <taxon>Vertebrata</taxon>
        <taxon>Euteleostomi</taxon>
        <taxon>Amphibia</taxon>
        <taxon>Batrachia</taxon>
        <taxon>Caudata</taxon>
        <taxon>Salamandroidea</taxon>
        <taxon>Salamandridae</taxon>
        <taxon>Pleurodelinae</taxon>
        <taxon>Pleurodeles</taxon>
    </lineage>
</organism>
<keyword evidence="2" id="KW-1185">Reference proteome</keyword>